<evidence type="ECO:0008006" key="5">
    <source>
        <dbReference type="Google" id="ProtNLM"/>
    </source>
</evidence>
<feature type="domain" description="DUF4460" evidence="1">
    <location>
        <begin position="17"/>
        <end position="117"/>
    </location>
</feature>
<reference evidence="3 4" key="1">
    <citation type="journal article" date="2018" name="Genome Res.">
        <title>The genomic architecture and molecular evolution of ant odorant receptors.</title>
        <authorList>
            <person name="McKenzie S.K."/>
            <person name="Kronauer D.J.C."/>
        </authorList>
    </citation>
    <scope>NUCLEOTIDE SEQUENCE [LARGE SCALE GENOMIC DNA]</scope>
    <source>
        <strain evidence="3">Clonal line C1</strain>
    </source>
</reference>
<dbReference type="PANTHER" id="PTHR31596">
    <property type="entry name" value="T-CELL ACTIVATION INHIBITOR, MITOCHONDRIAL"/>
    <property type="match status" value="1"/>
</dbReference>
<dbReference type="InterPro" id="IPR027986">
    <property type="entry name" value="TCAIM"/>
</dbReference>
<dbReference type="EMBL" id="QOIP01000003">
    <property type="protein sequence ID" value="RLU24990.1"/>
    <property type="molecule type" value="Genomic_DNA"/>
</dbReference>
<feature type="domain" description="DUF4461" evidence="2">
    <location>
        <begin position="173"/>
        <end position="487"/>
    </location>
</feature>
<dbReference type="InterPro" id="IPR028031">
    <property type="entry name" value="DUF4460"/>
</dbReference>
<dbReference type="InterPro" id="IPR027989">
    <property type="entry name" value="DUF4461"/>
</dbReference>
<evidence type="ECO:0000313" key="4">
    <source>
        <dbReference type="Proteomes" id="UP000279307"/>
    </source>
</evidence>
<evidence type="ECO:0000313" key="3">
    <source>
        <dbReference type="EMBL" id="RLU24990.1"/>
    </source>
</evidence>
<sequence length="488" mass="56152">MYCTTLGRCFCRNDAVRALSTGEVSTALRPFYFTVHPDLFGQYPTQRTVNENSLKQLSSILETLQQKQPIRPTILPFYLRSKDEKEVKAGKFTLVNIQLKEKDLRQAILSILKTCDLPTTFVDKIEDREPPVARYKSRFWQDPGEKLDFSELEDDPIYASIVMKRKINAEPDTLKAYLDKHVNEVHVKLEACRPAREEVEKLEKVLCDNLGLKDIVWDCGWNIAHYRGCLLAFKALAEHHPESMEVLRNRTLVFANDTGISLEGNVMLNSGEVRHNWLDLIKNVRKHDAVLLKLPAFEKAVSQVLLDIKVGRRVLYMCRKFMPKVMVGQYEQQLRQLTTTLSDYRGKRRYPNSWPASLSAYEIVIEAEAGPLMLSPTGQFIVPSSCPSFLLVNFISENLQEATKRLCHYNNIKHVERELHSQTIKELGLSALNKDDSITPDLMIQCCERLLLHKQHLAPSLEGVILWVTHYYSVMSDGVLCVPWDWKF</sequence>
<dbReference type="Pfam" id="PF14688">
    <property type="entry name" value="DUF4461"/>
    <property type="match status" value="1"/>
</dbReference>
<protein>
    <recommendedName>
        <fullName evidence="5">T-cell activation inhibitor, mitochondrial</fullName>
    </recommendedName>
</protein>
<dbReference type="Proteomes" id="UP000279307">
    <property type="component" value="Chromosome 3"/>
</dbReference>
<dbReference type="GO" id="GO:0005739">
    <property type="term" value="C:mitochondrion"/>
    <property type="evidence" value="ECO:0007669"/>
    <property type="project" value="TreeGrafter"/>
</dbReference>
<proteinExistence type="predicted"/>
<name>A0A3L8DWZ2_OOCBI</name>
<dbReference type="Pfam" id="PF14687">
    <property type="entry name" value="DUF4460"/>
    <property type="match status" value="1"/>
</dbReference>
<dbReference type="PANTHER" id="PTHR31596:SF1">
    <property type="entry name" value="T-CELL ACTIVATION INHIBITOR, MITOCHONDRIAL"/>
    <property type="match status" value="1"/>
</dbReference>
<accession>A0A3L8DWZ2</accession>
<gene>
    <name evidence="3" type="ORF">DMN91_003082</name>
</gene>
<dbReference type="AlphaFoldDB" id="A0A3L8DWZ2"/>
<comment type="caution">
    <text evidence="3">The sequence shown here is derived from an EMBL/GenBank/DDBJ whole genome shotgun (WGS) entry which is preliminary data.</text>
</comment>
<evidence type="ECO:0000259" key="1">
    <source>
        <dbReference type="Pfam" id="PF14687"/>
    </source>
</evidence>
<evidence type="ECO:0000259" key="2">
    <source>
        <dbReference type="Pfam" id="PF14688"/>
    </source>
</evidence>
<organism evidence="3 4">
    <name type="scientific">Ooceraea biroi</name>
    <name type="common">Clonal raider ant</name>
    <name type="synonym">Cerapachys biroi</name>
    <dbReference type="NCBI Taxonomy" id="2015173"/>
    <lineage>
        <taxon>Eukaryota</taxon>
        <taxon>Metazoa</taxon>
        <taxon>Ecdysozoa</taxon>
        <taxon>Arthropoda</taxon>
        <taxon>Hexapoda</taxon>
        <taxon>Insecta</taxon>
        <taxon>Pterygota</taxon>
        <taxon>Neoptera</taxon>
        <taxon>Endopterygota</taxon>
        <taxon>Hymenoptera</taxon>
        <taxon>Apocrita</taxon>
        <taxon>Aculeata</taxon>
        <taxon>Formicoidea</taxon>
        <taxon>Formicidae</taxon>
        <taxon>Dorylinae</taxon>
        <taxon>Ooceraea</taxon>
    </lineage>
</organism>
<dbReference type="OrthoDB" id="4238at2759"/>